<dbReference type="AlphaFoldDB" id="A0A1I2UVF2"/>
<dbReference type="RefSeq" id="WP_090992324.1">
    <property type="nucleotide sequence ID" value="NZ_FOPP01000002.1"/>
</dbReference>
<name>A0A1I2UVF2_9SPHI</name>
<evidence type="ECO:0000313" key="2">
    <source>
        <dbReference type="Proteomes" id="UP000199666"/>
    </source>
</evidence>
<sequence>MKTILITSAAIFISVNTYSQKGDPVLARVRYTYTNKSDTLTNEKPRIENMLLFFGKNTSLYTSYDKIRHEISEEQKFWAMIESGAGKGNGVFVVDDSNSKWMTTTSYSFFVKENKLFTKEMFFYRSYLVEETPPIIDWKLSKDTLSFSGLTCQKATANFEGKNWTVWYAQSVPFPGGPWKLNGLPGLIIEAYDTNKDIYFKFAGMENAKIGDHVRDRDVTKQPGASPSTYNSIDQAIGRDVGNAYFENIIRLPIGAVKISKSQMEKFKEAFKKDPKGFNKALSGN</sequence>
<keyword evidence="2" id="KW-1185">Reference proteome</keyword>
<protein>
    <submittedName>
        <fullName evidence="1">GLPGLI family protein</fullName>
    </submittedName>
</protein>
<dbReference type="EMBL" id="FOPP01000002">
    <property type="protein sequence ID" value="SFG78896.1"/>
    <property type="molecule type" value="Genomic_DNA"/>
</dbReference>
<accession>A0A1I2UVF2</accession>
<dbReference type="STRING" id="414048.SAMN04489864_102271"/>
<dbReference type="OrthoDB" id="1440774at2"/>
<proteinExistence type="predicted"/>
<gene>
    <name evidence="1" type="ORF">SAMN04489864_102271</name>
</gene>
<dbReference type="Proteomes" id="UP000199666">
    <property type="component" value="Unassembled WGS sequence"/>
</dbReference>
<organism evidence="1 2">
    <name type="scientific">Pedobacter insulae</name>
    <dbReference type="NCBI Taxonomy" id="414048"/>
    <lineage>
        <taxon>Bacteria</taxon>
        <taxon>Pseudomonadati</taxon>
        <taxon>Bacteroidota</taxon>
        <taxon>Sphingobacteriia</taxon>
        <taxon>Sphingobacteriales</taxon>
        <taxon>Sphingobacteriaceae</taxon>
        <taxon>Pedobacter</taxon>
    </lineage>
</organism>
<dbReference type="NCBIfam" id="TIGR01200">
    <property type="entry name" value="GLPGLI"/>
    <property type="match status" value="1"/>
</dbReference>
<evidence type="ECO:0000313" key="1">
    <source>
        <dbReference type="EMBL" id="SFG78896.1"/>
    </source>
</evidence>
<dbReference type="InterPro" id="IPR005901">
    <property type="entry name" value="GLPGLI"/>
</dbReference>
<reference evidence="1 2" key="1">
    <citation type="submission" date="2016-10" db="EMBL/GenBank/DDBJ databases">
        <authorList>
            <person name="de Groot N.N."/>
        </authorList>
    </citation>
    <scope>NUCLEOTIDE SEQUENCE [LARGE SCALE GENOMIC DNA]</scope>
    <source>
        <strain evidence="1 2">DSM 18684</strain>
    </source>
</reference>